<dbReference type="EMBL" id="AP019791">
    <property type="protein sequence ID" value="BBL80390.1"/>
    <property type="molecule type" value="Genomic_DNA"/>
</dbReference>
<feature type="domain" description="Histidine kinase" evidence="18">
    <location>
        <begin position="694"/>
        <end position="878"/>
    </location>
</feature>
<dbReference type="AlphaFoldDB" id="A0A510HK53"/>
<dbReference type="SUPFAM" id="SSF55874">
    <property type="entry name" value="ATPase domain of HSP90 chaperone/DNA topoisomerase II/histidine kinase"/>
    <property type="match status" value="1"/>
</dbReference>
<dbReference type="GO" id="GO:0046983">
    <property type="term" value="F:protein dimerization activity"/>
    <property type="evidence" value="ECO:0007669"/>
    <property type="project" value="InterPro"/>
</dbReference>
<dbReference type="PROSITE" id="PS50109">
    <property type="entry name" value="HIS_KIN"/>
    <property type="match status" value="1"/>
</dbReference>
<dbReference type="InterPro" id="IPR011006">
    <property type="entry name" value="CheY-like_superfamily"/>
</dbReference>
<evidence type="ECO:0000256" key="7">
    <source>
        <dbReference type="ARBA" id="ARBA00022490"/>
    </source>
</evidence>
<keyword evidence="23" id="KW-1185">Reference proteome</keyword>
<dbReference type="CDD" id="cd00130">
    <property type="entry name" value="PAS"/>
    <property type="match status" value="4"/>
</dbReference>
<dbReference type="InterPro" id="IPR000014">
    <property type="entry name" value="PAS"/>
</dbReference>
<comment type="subcellular location">
    <subcellularLocation>
        <location evidence="3">Cytoplasm</location>
    </subcellularLocation>
</comment>
<evidence type="ECO:0000256" key="11">
    <source>
        <dbReference type="ARBA" id="ARBA00022777"/>
    </source>
</evidence>
<feature type="domain" description="PAS" evidence="20">
    <location>
        <begin position="171"/>
        <end position="221"/>
    </location>
</feature>
<evidence type="ECO:0000256" key="16">
    <source>
        <dbReference type="ARBA" id="ARBA00030800"/>
    </source>
</evidence>
<evidence type="ECO:0000256" key="14">
    <source>
        <dbReference type="ARBA" id="ARBA00023014"/>
    </source>
</evidence>
<evidence type="ECO:0000256" key="2">
    <source>
        <dbReference type="ARBA" id="ARBA00001966"/>
    </source>
</evidence>
<keyword evidence="6" id="KW-0004">4Fe-4S</keyword>
<dbReference type="InterPro" id="IPR005467">
    <property type="entry name" value="His_kinase_dom"/>
</dbReference>
<keyword evidence="13" id="KW-0902">Two-component regulatory system</keyword>
<feature type="domain" description="Response regulatory" evidence="19">
    <location>
        <begin position="42"/>
        <end position="160"/>
    </location>
</feature>
<feature type="domain" description="PAC" evidence="21">
    <location>
        <begin position="377"/>
        <end position="429"/>
    </location>
</feature>
<dbReference type="Gene3D" id="6.10.250.490">
    <property type="match status" value="1"/>
</dbReference>
<dbReference type="EC" id="2.7.13.3" evidence="4"/>
<evidence type="ECO:0000256" key="9">
    <source>
        <dbReference type="ARBA" id="ARBA00022679"/>
    </source>
</evidence>
<dbReference type="InterPro" id="IPR036890">
    <property type="entry name" value="HATPase_C_sf"/>
</dbReference>
<dbReference type="SMART" id="SM00091">
    <property type="entry name" value="PAS"/>
    <property type="match status" value="4"/>
</dbReference>
<dbReference type="Pfam" id="PF07730">
    <property type="entry name" value="HisKA_3"/>
    <property type="match status" value="1"/>
</dbReference>
<dbReference type="InterPro" id="IPR035965">
    <property type="entry name" value="PAS-like_dom_sf"/>
</dbReference>
<dbReference type="PROSITE" id="PS50110">
    <property type="entry name" value="RESPONSE_REGULATORY"/>
    <property type="match status" value="1"/>
</dbReference>
<dbReference type="InterPro" id="IPR003594">
    <property type="entry name" value="HATPase_dom"/>
</dbReference>
<feature type="domain" description="PAS" evidence="20">
    <location>
        <begin position="303"/>
        <end position="340"/>
    </location>
</feature>
<evidence type="ECO:0000259" key="19">
    <source>
        <dbReference type="PROSITE" id="PS50110"/>
    </source>
</evidence>
<keyword evidence="10" id="KW-0479">Metal-binding</keyword>
<proteinExistence type="predicted"/>
<evidence type="ECO:0000313" key="22">
    <source>
        <dbReference type="EMBL" id="BBL80390.1"/>
    </source>
</evidence>
<dbReference type="Pfam" id="PF08448">
    <property type="entry name" value="PAS_4"/>
    <property type="match status" value="1"/>
</dbReference>
<dbReference type="Proteomes" id="UP000318065">
    <property type="component" value="Chromosome"/>
</dbReference>
<evidence type="ECO:0000256" key="6">
    <source>
        <dbReference type="ARBA" id="ARBA00022485"/>
    </source>
</evidence>
<dbReference type="Pfam" id="PF13426">
    <property type="entry name" value="PAS_9"/>
    <property type="match status" value="1"/>
</dbReference>
<evidence type="ECO:0000256" key="13">
    <source>
        <dbReference type="ARBA" id="ARBA00023012"/>
    </source>
</evidence>
<dbReference type="InterPro" id="IPR000700">
    <property type="entry name" value="PAS-assoc_C"/>
</dbReference>
<evidence type="ECO:0000259" key="20">
    <source>
        <dbReference type="PROSITE" id="PS50112"/>
    </source>
</evidence>
<dbReference type="Gene3D" id="3.30.565.10">
    <property type="entry name" value="Histidine kinase-like ATPase, C-terminal domain"/>
    <property type="match status" value="1"/>
</dbReference>
<protein>
    <recommendedName>
        <fullName evidence="5">Oxygen sensor histidine kinase NreB</fullName>
        <ecNumber evidence="4">2.7.13.3</ecNumber>
    </recommendedName>
    <alternativeName>
        <fullName evidence="16">Nitrogen regulation protein B</fullName>
    </alternativeName>
</protein>
<dbReference type="SUPFAM" id="SSF55785">
    <property type="entry name" value="PYP-like sensor domain (PAS domain)"/>
    <property type="match status" value="4"/>
</dbReference>
<name>A0A510HK53_9ACTN</name>
<dbReference type="Gene3D" id="1.20.5.1930">
    <property type="match status" value="1"/>
</dbReference>
<dbReference type="Pfam" id="PF02518">
    <property type="entry name" value="HATPase_c"/>
    <property type="match status" value="1"/>
</dbReference>
<dbReference type="GO" id="GO:0051539">
    <property type="term" value="F:4 iron, 4 sulfur cluster binding"/>
    <property type="evidence" value="ECO:0007669"/>
    <property type="project" value="UniProtKB-KW"/>
</dbReference>
<organism evidence="22 23">
    <name type="scientific">Rubrobacter xylanophilus</name>
    <dbReference type="NCBI Taxonomy" id="49319"/>
    <lineage>
        <taxon>Bacteria</taxon>
        <taxon>Bacillati</taxon>
        <taxon>Actinomycetota</taxon>
        <taxon>Rubrobacteria</taxon>
        <taxon>Rubrobacterales</taxon>
        <taxon>Rubrobacteraceae</taxon>
        <taxon>Rubrobacter</taxon>
    </lineage>
</organism>
<dbReference type="SUPFAM" id="SSF52172">
    <property type="entry name" value="CheY-like"/>
    <property type="match status" value="1"/>
</dbReference>
<dbReference type="GO" id="GO:0005737">
    <property type="term" value="C:cytoplasm"/>
    <property type="evidence" value="ECO:0007669"/>
    <property type="project" value="UniProtKB-SubCell"/>
</dbReference>
<feature type="domain" description="PAC" evidence="21">
    <location>
        <begin position="249"/>
        <end position="302"/>
    </location>
</feature>
<evidence type="ECO:0000256" key="4">
    <source>
        <dbReference type="ARBA" id="ARBA00012438"/>
    </source>
</evidence>
<dbReference type="Pfam" id="PF00989">
    <property type="entry name" value="PAS"/>
    <property type="match status" value="2"/>
</dbReference>
<feature type="domain" description="PAS" evidence="20">
    <location>
        <begin position="430"/>
        <end position="482"/>
    </location>
</feature>
<sequence length="888" mass="100760">MRGERVEFGWCEGASECPVRQGVSGADAETEKILASDRRPLRVLLIEDSEDDVLLLLRELRRAGYEPEHEVVCTAGGMERALDRGRWDIILSDHSMPAFSSFAALELLRRRGLSDELPFILVSGKIGEEAAAAAMKAGAHDYVMKDNLTRLGAAIERELRETEVRRERRRAERRYRLMFEQSPLSIQIFSPDGRMLSANRAWRRLWGVEPEQVAGYNVLEDPQLLAGGVMPYIREGFAGRAAVIPPVRYEPDRTIPGVSPVSYRWVRAFIYPVVGEEGEVQEVVLIHEDITETREAWEALREAERRYRSIFENAVEGIFQSTPEGELITANPAMARMLGYASAGELLACVKDITGIYADPGRRDEFRRLVEERGSVSGFELRLRRRDGSEIWVSLAGRAVRDASGKVVGYEGTLGDITGRKRAEEALRQSEELYRSVVEQAQENIMLVDLETRLILQSNPAFRRTLGYTEEELRGMSIYDIVAHDRRSIDWNIERIKSSGRYSPGERRYRRRDGSLAYMEVSVSVISYDGRDAMCVVAHDITGRKRAEEELRESEERYRAVVEQTAEGLFLHDPETRRIVATNRAFRRMFGYTEEELRGMSIYELVDDTPENVELNIRRTLENPDYYYVGERRYRRKDGSVLEVEGSGGVIYYAGRRVICSMVRDITERKRAERAMREIREAERRRISRELHDGVLQDLIYTLQSMQVEQHLSGGGGEERERQIDALRRAVEGLREAIYELRSGEMAERPLIRSVEALVELHRRRTPHREVRLAVSEDFPADLSGPAVAEIARVVQEALANVRRHSEAGLVEIGLHVEGEEAVVEIEDDGRGFDPAASGGGVGLVGMRERAQSLRGRLEVESRPGEGTRVRLRVPLSALSGLPASSRR</sequence>
<dbReference type="Pfam" id="PF00072">
    <property type="entry name" value="Response_reg"/>
    <property type="match status" value="1"/>
</dbReference>
<feature type="domain" description="PAC" evidence="21">
    <location>
        <begin position="628"/>
        <end position="678"/>
    </location>
</feature>
<keyword evidence="7" id="KW-0963">Cytoplasm</keyword>
<dbReference type="CDD" id="cd16917">
    <property type="entry name" value="HATPase_UhpB-NarQ-NarX-like"/>
    <property type="match status" value="1"/>
</dbReference>
<dbReference type="InterPro" id="IPR004358">
    <property type="entry name" value="Sig_transdc_His_kin-like_C"/>
</dbReference>
<evidence type="ECO:0000256" key="15">
    <source>
        <dbReference type="ARBA" id="ARBA00024827"/>
    </source>
</evidence>
<dbReference type="CDD" id="cd00156">
    <property type="entry name" value="REC"/>
    <property type="match status" value="1"/>
</dbReference>
<keyword evidence="8 17" id="KW-0597">Phosphoprotein</keyword>
<comment type="cofactor">
    <cofactor evidence="2">
        <name>[4Fe-4S] cluster</name>
        <dbReference type="ChEBI" id="CHEBI:49883"/>
    </cofactor>
</comment>
<evidence type="ECO:0000256" key="5">
    <source>
        <dbReference type="ARBA" id="ARBA00017322"/>
    </source>
</evidence>
<dbReference type="GO" id="GO:0006355">
    <property type="term" value="P:regulation of DNA-templated transcription"/>
    <property type="evidence" value="ECO:0007669"/>
    <property type="project" value="InterPro"/>
</dbReference>
<comment type="catalytic activity">
    <reaction evidence="1">
        <text>ATP + protein L-histidine = ADP + protein N-phospho-L-histidine.</text>
        <dbReference type="EC" id="2.7.13.3"/>
    </reaction>
</comment>
<reference evidence="22" key="1">
    <citation type="journal article" date="2019" name="Microbiol. Resour. Announc.">
        <title>Complete Genome Sequence of Rubrobacter xylanophilus Strain AA3-22, Isolated from Arima Onsen in Japan.</title>
        <authorList>
            <person name="Tomariguchi N."/>
            <person name="Miyazaki K."/>
        </authorList>
    </citation>
    <scope>NUCLEOTIDE SEQUENCE [LARGE SCALE GENOMIC DNA]</scope>
    <source>
        <strain evidence="22">AA3-22</strain>
    </source>
</reference>
<dbReference type="Gene3D" id="3.30.450.20">
    <property type="entry name" value="PAS domain"/>
    <property type="match status" value="4"/>
</dbReference>
<dbReference type="PANTHER" id="PTHR43304:SF1">
    <property type="entry name" value="PAC DOMAIN-CONTAINING PROTEIN"/>
    <property type="match status" value="1"/>
</dbReference>
<accession>A0A510HK53</accession>
<dbReference type="GO" id="GO:0000155">
    <property type="term" value="F:phosphorelay sensor kinase activity"/>
    <property type="evidence" value="ECO:0007669"/>
    <property type="project" value="InterPro"/>
</dbReference>
<keyword evidence="12" id="KW-0408">Iron</keyword>
<dbReference type="PRINTS" id="PR00344">
    <property type="entry name" value="BCTRLSENSOR"/>
</dbReference>
<evidence type="ECO:0000256" key="12">
    <source>
        <dbReference type="ARBA" id="ARBA00023004"/>
    </source>
</evidence>
<keyword evidence="11" id="KW-0418">Kinase</keyword>
<evidence type="ECO:0000259" key="18">
    <source>
        <dbReference type="PROSITE" id="PS50109"/>
    </source>
</evidence>
<keyword evidence="14" id="KW-0411">Iron-sulfur</keyword>
<comment type="function">
    <text evidence="15">Member of the two-component regulatory system NreB/NreC involved in the control of dissimilatory nitrate/nitrite reduction in response to oxygen. NreB functions as a direct oxygen sensor histidine kinase which is autophosphorylated, in the absence of oxygen, probably at the conserved histidine residue, and transfers its phosphate group probably to a conserved aspartate residue of NreC. NreB/NreC activates the expression of the nitrate (narGHJI) and nitrite (nir) reductase operons, as well as the putative nitrate transporter gene narT.</text>
</comment>
<gene>
    <name evidence="22" type="ORF">RxyAA322_22440</name>
</gene>
<evidence type="ECO:0000256" key="3">
    <source>
        <dbReference type="ARBA" id="ARBA00004496"/>
    </source>
</evidence>
<keyword evidence="9" id="KW-0808">Transferase</keyword>
<evidence type="ECO:0000313" key="23">
    <source>
        <dbReference type="Proteomes" id="UP000318065"/>
    </source>
</evidence>
<dbReference type="InterPro" id="IPR052162">
    <property type="entry name" value="Sensor_kinase/Photoreceptor"/>
</dbReference>
<dbReference type="InterPro" id="IPR001610">
    <property type="entry name" value="PAC"/>
</dbReference>
<dbReference type="SMART" id="SM00086">
    <property type="entry name" value="PAC"/>
    <property type="match status" value="4"/>
</dbReference>
<dbReference type="InterPro" id="IPR001789">
    <property type="entry name" value="Sig_transdc_resp-reg_receiver"/>
</dbReference>
<dbReference type="SMART" id="SM00387">
    <property type="entry name" value="HATPase_c"/>
    <property type="match status" value="1"/>
</dbReference>
<evidence type="ECO:0000256" key="10">
    <source>
        <dbReference type="ARBA" id="ARBA00022723"/>
    </source>
</evidence>
<dbReference type="PROSITE" id="PS50113">
    <property type="entry name" value="PAC"/>
    <property type="match status" value="4"/>
</dbReference>
<dbReference type="NCBIfam" id="TIGR00229">
    <property type="entry name" value="sensory_box"/>
    <property type="match status" value="4"/>
</dbReference>
<dbReference type="PROSITE" id="PS50112">
    <property type="entry name" value="PAS"/>
    <property type="match status" value="4"/>
</dbReference>
<dbReference type="GO" id="GO:0046872">
    <property type="term" value="F:metal ion binding"/>
    <property type="evidence" value="ECO:0007669"/>
    <property type="project" value="UniProtKB-KW"/>
</dbReference>
<dbReference type="PANTHER" id="PTHR43304">
    <property type="entry name" value="PHYTOCHROME-LIKE PROTEIN CPH1"/>
    <property type="match status" value="1"/>
</dbReference>
<dbReference type="GO" id="GO:0016020">
    <property type="term" value="C:membrane"/>
    <property type="evidence" value="ECO:0007669"/>
    <property type="project" value="InterPro"/>
</dbReference>
<feature type="modified residue" description="4-aspartylphosphate" evidence="17">
    <location>
        <position position="93"/>
    </location>
</feature>
<dbReference type="InterPro" id="IPR011712">
    <property type="entry name" value="Sig_transdc_His_kin_sub3_dim/P"/>
</dbReference>
<evidence type="ECO:0000256" key="17">
    <source>
        <dbReference type="PROSITE-ProRule" id="PRU00169"/>
    </source>
</evidence>
<dbReference type="InterPro" id="IPR013656">
    <property type="entry name" value="PAS_4"/>
</dbReference>
<feature type="domain" description="PAC" evidence="21">
    <location>
        <begin position="503"/>
        <end position="553"/>
    </location>
</feature>
<evidence type="ECO:0000259" key="21">
    <source>
        <dbReference type="PROSITE" id="PS50113"/>
    </source>
</evidence>
<dbReference type="SMART" id="SM00448">
    <property type="entry name" value="REC"/>
    <property type="match status" value="1"/>
</dbReference>
<dbReference type="Gene3D" id="3.40.50.2300">
    <property type="match status" value="1"/>
</dbReference>
<evidence type="ECO:0000256" key="1">
    <source>
        <dbReference type="ARBA" id="ARBA00000085"/>
    </source>
</evidence>
<dbReference type="InterPro" id="IPR013767">
    <property type="entry name" value="PAS_fold"/>
</dbReference>
<feature type="domain" description="PAS" evidence="20">
    <location>
        <begin position="554"/>
        <end position="606"/>
    </location>
</feature>
<evidence type="ECO:0000256" key="8">
    <source>
        <dbReference type="ARBA" id="ARBA00022553"/>
    </source>
</evidence>